<comment type="function">
    <text evidence="1">This protein may play a role in the biosynthesis of the prosthetic group of nitrogenase (FeMo cofactor).</text>
</comment>
<protein>
    <recommendedName>
        <fullName evidence="4">Nitrogenase iron-molybdenum cofactor biosynthesis protein NifE</fullName>
    </recommendedName>
</protein>
<dbReference type="PROSITE" id="PS00699">
    <property type="entry name" value="NITROGENASE_1_1"/>
    <property type="match status" value="1"/>
</dbReference>
<name>A0ABU9RFT5_9BURK</name>
<comment type="pathway">
    <text evidence="2">Cofactor biosynthesis; Fe-Mo cofactor biosynthesis.</text>
</comment>
<dbReference type="PANTHER" id="PTHR42956:SF1">
    <property type="entry name" value="NITROGENASE IRON-MOLYBDENUM COFACTOR BIOSYNTHESIS PROTEIN NIFE"/>
    <property type="match status" value="1"/>
</dbReference>
<sequence length="497" mass="54841">MWLKARAVEIFNEPGCAKNRAKSEKVRKQGCSKQVSPGAAAGGCAFDGARIALQPIVDVAHLVHGPIACEGNSWDNRHAASSGPTLYRTAFTTDINELDVIYGGERRLFRSLREIIEKYDPPAVFVYQTCVTALIGDDIDAVCKHASETFGKAIIPVNAPGFAGSKNFGNKLGGEAILDYVIGTREPAYKTPFDINLIGEYNLSGELWQIKPLFEALGIRILSCISGDARYSEIASAHRAKVNMVVCSKSMINVATKMQQRYGIPYFEGSFYGIGDMSDALRGAARLLVQQGAPDELVVRTEHLVKAEEARAWARIAPYRTRLDGKRVLLITGGVKSWSVLAALQETGLEIVGTSVKKSTDGDKERIKEIMGDDTRMVDNLTAREMYNMLRDAKADIMLSGGRSQFVALKARMPWLDVNQERCHAYAGYEGIVELVHEIDRAIHNPVWQQVRIPAPWDDEGEAPLERIIQFSGRIKRTPPREDGQDCERRLRAGASA</sequence>
<dbReference type="PANTHER" id="PTHR42956">
    <property type="entry name" value="NITROGENASE IRON-MOLYBDENUM COFACTOR BIOSYNTHESIS PROTEIN NIFE"/>
    <property type="match status" value="1"/>
</dbReference>
<dbReference type="InterPro" id="IPR000510">
    <property type="entry name" value="Nase/OxRdtase_comp1"/>
</dbReference>
<feature type="compositionally biased region" description="Basic and acidic residues" evidence="7">
    <location>
        <begin position="479"/>
        <end position="491"/>
    </location>
</feature>
<dbReference type="Proteomes" id="UP001481677">
    <property type="component" value="Unassembled WGS sequence"/>
</dbReference>
<accession>A0ABU9RFT5</accession>
<evidence type="ECO:0000256" key="2">
    <source>
        <dbReference type="ARBA" id="ARBA00005155"/>
    </source>
</evidence>
<keyword evidence="5 6" id="KW-0535">Nitrogen fixation</keyword>
<evidence type="ECO:0000259" key="8">
    <source>
        <dbReference type="Pfam" id="PF00148"/>
    </source>
</evidence>
<dbReference type="RefSeq" id="WP_342959650.1">
    <property type="nucleotide sequence ID" value="NZ_JAZHFZ010000053.1"/>
</dbReference>
<dbReference type="Gene3D" id="3.40.50.1980">
    <property type="entry name" value="Nitrogenase molybdenum iron protein domain"/>
    <property type="match status" value="1"/>
</dbReference>
<evidence type="ECO:0000313" key="9">
    <source>
        <dbReference type="EMBL" id="MEM5345613.1"/>
    </source>
</evidence>
<feature type="region of interest" description="Disordered" evidence="7">
    <location>
        <begin position="476"/>
        <end position="497"/>
    </location>
</feature>
<comment type="similarity">
    <text evidence="3 6">Belongs to the NifD/NifK/NifE/NifN family.</text>
</comment>
<dbReference type="EMBL" id="JAZHGA010000050">
    <property type="protein sequence ID" value="MEM5345613.1"/>
    <property type="molecule type" value="Genomic_DNA"/>
</dbReference>
<evidence type="ECO:0000256" key="6">
    <source>
        <dbReference type="RuleBase" id="RU004021"/>
    </source>
</evidence>
<evidence type="ECO:0000256" key="5">
    <source>
        <dbReference type="ARBA" id="ARBA00023231"/>
    </source>
</evidence>
<gene>
    <name evidence="9" type="primary">nifE</name>
    <name evidence="9" type="ORF">V4C56_39070</name>
</gene>
<reference evidence="9 10" key="1">
    <citation type="submission" date="2024-01" db="EMBL/GenBank/DDBJ databases">
        <title>The diversity of rhizobia nodulating Mimosa spp. in eleven states of Brazil covering several biomes is determined by host plant, location, and edaphic factors.</title>
        <authorList>
            <person name="Rouws L."/>
            <person name="Barauna A."/>
            <person name="Beukes C."/>
            <person name="De Faria S.M."/>
            <person name="Gross E."/>
            <person name="Dos Reis Junior F.B."/>
            <person name="Simon M."/>
            <person name="Maluk M."/>
            <person name="Odee D.W."/>
            <person name="Kenicer G."/>
            <person name="Young J.P.W."/>
            <person name="Reis V.M."/>
            <person name="Zilli J."/>
            <person name="James E.K."/>
        </authorList>
    </citation>
    <scope>NUCLEOTIDE SEQUENCE [LARGE SCALE GENOMIC DNA]</scope>
    <source>
        <strain evidence="9 10">JPY530</strain>
    </source>
</reference>
<evidence type="ECO:0000256" key="4">
    <source>
        <dbReference type="ARBA" id="ARBA00013280"/>
    </source>
</evidence>
<evidence type="ECO:0000256" key="3">
    <source>
        <dbReference type="ARBA" id="ARBA00011002"/>
    </source>
</evidence>
<dbReference type="InterPro" id="IPR049939">
    <property type="entry name" value="NifE-like"/>
</dbReference>
<evidence type="ECO:0000256" key="7">
    <source>
        <dbReference type="SAM" id="MobiDB-lite"/>
    </source>
</evidence>
<dbReference type="Pfam" id="PF00148">
    <property type="entry name" value="Oxidored_nitro"/>
    <property type="match status" value="1"/>
</dbReference>
<dbReference type="SUPFAM" id="SSF53807">
    <property type="entry name" value="Helical backbone' metal receptor"/>
    <property type="match status" value="1"/>
</dbReference>
<feature type="domain" description="Nitrogenase/oxidoreductase component 1" evidence="8">
    <location>
        <begin position="44"/>
        <end position="443"/>
    </location>
</feature>
<comment type="caution">
    <text evidence="9">The sequence shown here is derived from an EMBL/GenBank/DDBJ whole genome shotgun (WGS) entry which is preliminary data.</text>
</comment>
<dbReference type="Gene3D" id="3.40.50.12380">
    <property type="entry name" value="Nitrogenase MoFe cofactor biosynthesis protein NifE, C-terminal"/>
    <property type="match status" value="1"/>
</dbReference>
<dbReference type="NCBIfam" id="TIGR01283">
    <property type="entry name" value="nifE"/>
    <property type="match status" value="1"/>
</dbReference>
<keyword evidence="10" id="KW-1185">Reference proteome</keyword>
<organism evidence="9 10">
    <name type="scientific">Paraburkholderia azotifigens</name>
    <dbReference type="NCBI Taxonomy" id="2057004"/>
    <lineage>
        <taxon>Bacteria</taxon>
        <taxon>Pseudomonadati</taxon>
        <taxon>Pseudomonadota</taxon>
        <taxon>Betaproteobacteria</taxon>
        <taxon>Burkholderiales</taxon>
        <taxon>Burkholderiaceae</taxon>
        <taxon>Paraburkholderia</taxon>
    </lineage>
</organism>
<dbReference type="CDD" id="cd01968">
    <property type="entry name" value="Nitrogenase_NifE_I"/>
    <property type="match status" value="1"/>
</dbReference>
<dbReference type="InterPro" id="IPR005973">
    <property type="entry name" value="NifE"/>
</dbReference>
<dbReference type="PROSITE" id="PS00090">
    <property type="entry name" value="NITROGENASE_1_2"/>
    <property type="match status" value="1"/>
</dbReference>
<evidence type="ECO:0000256" key="1">
    <source>
        <dbReference type="ARBA" id="ARBA00003171"/>
    </source>
</evidence>
<evidence type="ECO:0000313" key="10">
    <source>
        <dbReference type="Proteomes" id="UP001481677"/>
    </source>
</evidence>
<proteinExistence type="inferred from homology"/>
<dbReference type="InterPro" id="IPR000318">
    <property type="entry name" value="Nase_comp1_CS"/>
</dbReference>